<dbReference type="AlphaFoldDB" id="A0A1V4KG08"/>
<feature type="compositionally biased region" description="Basic and acidic residues" evidence="3">
    <location>
        <begin position="363"/>
        <end position="372"/>
    </location>
</feature>
<evidence type="ECO:0000313" key="4">
    <source>
        <dbReference type="EMBL" id="OPJ83311.1"/>
    </source>
</evidence>
<keyword evidence="5" id="KW-1185">Reference proteome</keyword>
<evidence type="ECO:0000256" key="1">
    <source>
        <dbReference type="ARBA" id="ARBA00022614"/>
    </source>
</evidence>
<dbReference type="PANTHER" id="PTHR24112">
    <property type="entry name" value="LEUCINE-RICH REPEAT, ISOFORM F-RELATED"/>
    <property type="match status" value="1"/>
</dbReference>
<reference evidence="4 5" key="1">
    <citation type="submission" date="2016-02" db="EMBL/GenBank/DDBJ databases">
        <title>Band-tailed pigeon sequencing and assembly.</title>
        <authorList>
            <person name="Soares A.E."/>
            <person name="Novak B.J."/>
            <person name="Rice E.S."/>
            <person name="O'Connell B."/>
            <person name="Chang D."/>
            <person name="Weber S."/>
            <person name="Shapiro B."/>
        </authorList>
    </citation>
    <scope>NUCLEOTIDE SEQUENCE [LARGE SCALE GENOMIC DNA]</scope>
    <source>
        <strain evidence="4">BTP2013</strain>
        <tissue evidence="4">Blood</tissue>
    </source>
</reference>
<feature type="compositionally biased region" description="Acidic residues" evidence="3">
    <location>
        <begin position="336"/>
        <end position="357"/>
    </location>
</feature>
<organism evidence="4 5">
    <name type="scientific">Patagioenas fasciata monilis</name>
    <dbReference type="NCBI Taxonomy" id="372326"/>
    <lineage>
        <taxon>Eukaryota</taxon>
        <taxon>Metazoa</taxon>
        <taxon>Chordata</taxon>
        <taxon>Craniata</taxon>
        <taxon>Vertebrata</taxon>
        <taxon>Euteleostomi</taxon>
        <taxon>Archelosauria</taxon>
        <taxon>Archosauria</taxon>
        <taxon>Dinosauria</taxon>
        <taxon>Saurischia</taxon>
        <taxon>Theropoda</taxon>
        <taxon>Coelurosauria</taxon>
        <taxon>Aves</taxon>
        <taxon>Neognathae</taxon>
        <taxon>Neoaves</taxon>
        <taxon>Columbimorphae</taxon>
        <taxon>Columbiformes</taxon>
        <taxon>Columbidae</taxon>
        <taxon>Patagioenas</taxon>
    </lineage>
</organism>
<evidence type="ECO:0000256" key="3">
    <source>
        <dbReference type="SAM" id="MobiDB-lite"/>
    </source>
</evidence>
<dbReference type="InterPro" id="IPR032675">
    <property type="entry name" value="LRR_dom_sf"/>
</dbReference>
<dbReference type="PANTHER" id="PTHR24112:SF9">
    <property type="entry name" value="PROTEIN PHOSPHATASE 1 REGULATORY SUBUNIT 37"/>
    <property type="match status" value="1"/>
</dbReference>
<gene>
    <name evidence="4" type="primary">PPP1R37</name>
    <name evidence="4" type="ORF">AV530_003985</name>
</gene>
<dbReference type="InterPro" id="IPR051279">
    <property type="entry name" value="PP1-Reg/Actin-Interact_Protein"/>
</dbReference>
<evidence type="ECO:0000256" key="2">
    <source>
        <dbReference type="ARBA" id="ARBA00022737"/>
    </source>
</evidence>
<proteinExistence type="predicted"/>
<name>A0A1V4KG08_PATFA</name>
<feature type="region of interest" description="Disordered" evidence="3">
    <location>
        <begin position="294"/>
        <end position="472"/>
    </location>
</feature>
<evidence type="ECO:0000313" key="5">
    <source>
        <dbReference type="Proteomes" id="UP000190648"/>
    </source>
</evidence>
<sequence>MEAPGPAVAPSEPGNEAPPPAEASPPPGASGGAEDGRLRPGAKRVTFPSDEDIVSGAVEPKDPWRHAQNVTVEEIVTAYKLACQKLSCRQIPKLLKQIEELKDLAPRIECLDLKGEKLDYKACEALEEVFKRVQFKIVDLEQTNLDEDGASALFDMIEYYESATHLNISCNKHIGTRGWQAAAHMMRKTSCLQYLDARNTPLLDHSAPFVARALRISSSLAVLHLESTSLSGRPLMLLGFLIPRPFPIPGRSHHPKPSPFPPGQVKSFLETQKALLAEIQNGCKRNFVLAREREEQQLQHSASMPEVAHEDKDEGPTEATAEGTEPPEPTANGDGDNGDDDDDNGTDSDSDTDDEADAAVTKDSSEAAERTDVTAPGPPRDRPCPLSVTEQGGPASPQCAERRISVSSPGRGHKIFVVTRVEALPEPPNPETPANGAPVSRSDPPLPNGLKPDFARALPDADGDGKTGSCAAQHELSCAKNEQELEELLREAVQDAGQEPL</sequence>
<keyword evidence="2" id="KW-0677">Repeat</keyword>
<feature type="region of interest" description="Disordered" evidence="3">
    <location>
        <begin position="1"/>
        <end position="59"/>
    </location>
</feature>
<feature type="compositionally biased region" description="Low complexity" evidence="3">
    <location>
        <begin position="317"/>
        <end position="334"/>
    </location>
</feature>
<dbReference type="STRING" id="372326.A0A1V4KG08"/>
<comment type="caution">
    <text evidence="4">The sequence shown here is derived from an EMBL/GenBank/DDBJ whole genome shotgun (WGS) entry which is preliminary data.</text>
</comment>
<dbReference type="Gene3D" id="3.80.10.10">
    <property type="entry name" value="Ribonuclease Inhibitor"/>
    <property type="match status" value="1"/>
</dbReference>
<dbReference type="EMBL" id="LSYS01003209">
    <property type="protein sequence ID" value="OPJ83311.1"/>
    <property type="molecule type" value="Genomic_DNA"/>
</dbReference>
<protein>
    <submittedName>
        <fullName evidence="4">Protein phosphatase 1 regulatory subunit 37</fullName>
    </submittedName>
</protein>
<dbReference type="SUPFAM" id="SSF52047">
    <property type="entry name" value="RNI-like"/>
    <property type="match status" value="1"/>
</dbReference>
<dbReference type="Proteomes" id="UP000190648">
    <property type="component" value="Unassembled WGS sequence"/>
</dbReference>
<dbReference type="OrthoDB" id="10034042at2759"/>
<feature type="compositionally biased region" description="Pro residues" evidence="3">
    <location>
        <begin position="16"/>
        <end position="28"/>
    </location>
</feature>
<accession>A0A1V4KG08</accession>
<keyword evidence="1" id="KW-0433">Leucine-rich repeat</keyword>